<sequence length="405" mass="45558">MVPLTINYVNPEKYGIWLSVSTIVLWFNFFDIGLGNGLRNQLSIAIANDDIKTVRKLISTAYASLIIISIGLFCIFWMVNHLVNYSSILNISANYQNDIKDLMGIIFGFFCIQFVLQIINSINYAFQQSSAVSFTLLFGSLLSLIFIVVFKYTTSGSLLNLGIAYFSGTLLSLITINVYFFGFKRPDLIPSLKDISFASSKSIMNVGGKFFVISMAGIVQYQTDNVLISRYFHPTSVTEYNVAYKLFSVILMVFGIVMTPVWSAVTEAKVKGDYSWIKALEKNLFKIWMGFAVAAIIILLLSPYIFNIWLHRMVKVHFITSLGVMLYVLSMSYGMIYVHILNGLGRLKTQFYISLVTMVLFIPMTYLIAIKMNLGILGISISLIIANANGLLAAPLEFKKIFKKL</sequence>
<dbReference type="PANTHER" id="PTHR30250">
    <property type="entry name" value="PST FAMILY PREDICTED COLANIC ACID TRANSPORTER"/>
    <property type="match status" value="1"/>
</dbReference>
<evidence type="ECO:0000256" key="2">
    <source>
        <dbReference type="ARBA" id="ARBA00022475"/>
    </source>
</evidence>
<evidence type="ECO:0000256" key="3">
    <source>
        <dbReference type="ARBA" id="ARBA00022692"/>
    </source>
</evidence>
<dbReference type="InterPro" id="IPR050833">
    <property type="entry name" value="Poly_Biosynth_Transport"/>
</dbReference>
<dbReference type="PANTHER" id="PTHR30250:SF11">
    <property type="entry name" value="O-ANTIGEN TRANSPORTER-RELATED"/>
    <property type="match status" value="1"/>
</dbReference>
<feature type="transmembrane region" description="Helical" evidence="6">
    <location>
        <begin position="351"/>
        <end position="370"/>
    </location>
</feature>
<feature type="transmembrane region" description="Helical" evidence="6">
    <location>
        <begin position="285"/>
        <end position="306"/>
    </location>
</feature>
<keyword evidence="8" id="KW-1185">Reference proteome</keyword>
<evidence type="ECO:0000256" key="5">
    <source>
        <dbReference type="ARBA" id="ARBA00023136"/>
    </source>
</evidence>
<name>A0A3E2NXU3_9SPHI</name>
<dbReference type="InterPro" id="IPR002797">
    <property type="entry name" value="Polysacc_synth"/>
</dbReference>
<keyword evidence="3 6" id="KW-0812">Transmembrane</keyword>
<keyword evidence="2" id="KW-1003">Cell membrane</keyword>
<feature type="transmembrane region" description="Helical" evidence="6">
    <location>
        <begin position="162"/>
        <end position="182"/>
    </location>
</feature>
<feature type="transmembrane region" description="Helical" evidence="6">
    <location>
        <begin position="131"/>
        <end position="150"/>
    </location>
</feature>
<evidence type="ECO:0000313" key="8">
    <source>
        <dbReference type="Proteomes" id="UP000260823"/>
    </source>
</evidence>
<comment type="caution">
    <text evidence="7">The sequence shown here is derived from an EMBL/GenBank/DDBJ whole genome shotgun (WGS) entry which is preliminary data.</text>
</comment>
<protein>
    <submittedName>
        <fullName evidence="7">Polysaccharide biosynthesis protein</fullName>
    </submittedName>
</protein>
<dbReference type="EMBL" id="QWDE01000001">
    <property type="protein sequence ID" value="RFZ85759.1"/>
    <property type="molecule type" value="Genomic_DNA"/>
</dbReference>
<feature type="transmembrane region" description="Helical" evidence="6">
    <location>
        <begin position="57"/>
        <end position="79"/>
    </location>
</feature>
<gene>
    <name evidence="7" type="ORF">DYU05_09235</name>
</gene>
<keyword evidence="5 6" id="KW-0472">Membrane</keyword>
<feature type="transmembrane region" description="Helical" evidence="6">
    <location>
        <begin position="318"/>
        <end position="339"/>
    </location>
</feature>
<accession>A0A3E2NXU3</accession>
<evidence type="ECO:0000256" key="6">
    <source>
        <dbReference type="SAM" id="Phobius"/>
    </source>
</evidence>
<dbReference type="GO" id="GO:0005886">
    <property type="term" value="C:plasma membrane"/>
    <property type="evidence" value="ECO:0007669"/>
    <property type="project" value="UniProtKB-SubCell"/>
</dbReference>
<reference evidence="7 8" key="1">
    <citation type="submission" date="2018-08" db="EMBL/GenBank/DDBJ databases">
        <title>Mucilaginibacter terrae sp. nov., isolated from manganese diggings.</title>
        <authorList>
            <person name="Huang Y."/>
            <person name="Zhou Z."/>
        </authorList>
    </citation>
    <scope>NUCLEOTIDE SEQUENCE [LARGE SCALE GENOMIC DNA]</scope>
    <source>
        <strain evidence="7 8">ZH6</strain>
    </source>
</reference>
<evidence type="ECO:0000256" key="1">
    <source>
        <dbReference type="ARBA" id="ARBA00004651"/>
    </source>
</evidence>
<comment type="subcellular location">
    <subcellularLocation>
        <location evidence="1">Cell membrane</location>
        <topology evidence="1">Multi-pass membrane protein</topology>
    </subcellularLocation>
</comment>
<evidence type="ECO:0000313" key="7">
    <source>
        <dbReference type="EMBL" id="RFZ85759.1"/>
    </source>
</evidence>
<feature type="transmembrane region" description="Helical" evidence="6">
    <location>
        <begin position="99"/>
        <end position="119"/>
    </location>
</feature>
<feature type="transmembrane region" description="Helical" evidence="6">
    <location>
        <begin position="242"/>
        <end position="265"/>
    </location>
</feature>
<dbReference type="AlphaFoldDB" id="A0A3E2NXU3"/>
<dbReference type="Pfam" id="PF01943">
    <property type="entry name" value="Polysacc_synt"/>
    <property type="match status" value="1"/>
</dbReference>
<proteinExistence type="predicted"/>
<feature type="transmembrane region" description="Helical" evidence="6">
    <location>
        <begin position="376"/>
        <end position="396"/>
    </location>
</feature>
<evidence type="ECO:0000256" key="4">
    <source>
        <dbReference type="ARBA" id="ARBA00022989"/>
    </source>
</evidence>
<organism evidence="7 8">
    <name type="scientific">Mucilaginibacter terrenus</name>
    <dbReference type="NCBI Taxonomy" id="2482727"/>
    <lineage>
        <taxon>Bacteria</taxon>
        <taxon>Pseudomonadati</taxon>
        <taxon>Bacteroidota</taxon>
        <taxon>Sphingobacteriia</taxon>
        <taxon>Sphingobacteriales</taxon>
        <taxon>Sphingobacteriaceae</taxon>
        <taxon>Mucilaginibacter</taxon>
    </lineage>
</organism>
<dbReference type="Proteomes" id="UP000260823">
    <property type="component" value="Unassembled WGS sequence"/>
</dbReference>
<feature type="transmembrane region" description="Helical" evidence="6">
    <location>
        <begin position="203"/>
        <end position="222"/>
    </location>
</feature>
<feature type="transmembrane region" description="Helical" evidence="6">
    <location>
        <begin position="14"/>
        <end position="36"/>
    </location>
</feature>
<keyword evidence="4 6" id="KW-1133">Transmembrane helix</keyword>